<keyword evidence="9" id="KW-1185">Reference proteome</keyword>
<evidence type="ECO:0000256" key="2">
    <source>
        <dbReference type="ARBA" id="ARBA00022475"/>
    </source>
</evidence>
<proteinExistence type="predicted"/>
<dbReference type="PANTHER" id="PTHR16529">
    <property type="entry name" value="CD177 ANTIGEN"/>
    <property type="match status" value="1"/>
</dbReference>
<organism evidence="8 9">
    <name type="scientific">Microcebus murinus</name>
    <name type="common">Gray mouse lemur</name>
    <name type="synonym">Lemur murinus</name>
    <dbReference type="NCBI Taxonomy" id="30608"/>
    <lineage>
        <taxon>Eukaryota</taxon>
        <taxon>Metazoa</taxon>
        <taxon>Chordata</taxon>
        <taxon>Craniata</taxon>
        <taxon>Vertebrata</taxon>
        <taxon>Euteleostomi</taxon>
        <taxon>Mammalia</taxon>
        <taxon>Eutheria</taxon>
        <taxon>Euarchontoglires</taxon>
        <taxon>Primates</taxon>
        <taxon>Strepsirrhini</taxon>
        <taxon>Lemuriformes</taxon>
        <taxon>Cheirogaleidae</taxon>
        <taxon>Microcebus</taxon>
    </lineage>
</organism>
<keyword evidence="2" id="KW-1003">Cell membrane</keyword>
<evidence type="ECO:0000256" key="4">
    <source>
        <dbReference type="ARBA" id="ARBA00023136"/>
    </source>
</evidence>
<reference evidence="8" key="3">
    <citation type="submission" date="2025-09" db="UniProtKB">
        <authorList>
            <consortium name="Ensembl"/>
        </authorList>
    </citation>
    <scope>IDENTIFICATION</scope>
</reference>
<dbReference type="Proteomes" id="UP000694394">
    <property type="component" value="Chromosome 22"/>
</dbReference>
<keyword evidence="3 6" id="KW-0732">Signal</keyword>
<feature type="domain" description="UPAR/Ly6" evidence="7">
    <location>
        <begin position="144"/>
        <end position="219"/>
    </location>
</feature>
<evidence type="ECO:0000259" key="7">
    <source>
        <dbReference type="Pfam" id="PF00021"/>
    </source>
</evidence>
<dbReference type="Pfam" id="PF00021">
    <property type="entry name" value="UPAR_LY6"/>
    <property type="match status" value="2"/>
</dbReference>
<evidence type="ECO:0000256" key="5">
    <source>
        <dbReference type="ARBA" id="ARBA00023180"/>
    </source>
</evidence>
<dbReference type="GeneTree" id="ENSGT00530000063351"/>
<dbReference type="CDD" id="cd23634">
    <property type="entry name" value="TFP_LU_ECD_TEX101_rpt2"/>
    <property type="match status" value="1"/>
</dbReference>
<evidence type="ECO:0000313" key="8">
    <source>
        <dbReference type="Ensembl" id="ENSMICP00000014632.3"/>
    </source>
</evidence>
<reference evidence="8" key="1">
    <citation type="submission" date="2016-12" db="EMBL/GenBank/DDBJ databases">
        <title>Mouse lemur reference genome and diversity panel.</title>
        <authorList>
            <person name="Harris R."/>
            <person name="Larsen P."/>
            <person name="Liu Y."/>
            <person name="Hughes D.S."/>
            <person name="Murali S."/>
            <person name="Raveendran M."/>
            <person name="Korchina V."/>
            <person name="Wang M."/>
            <person name="Jhangiani S."/>
            <person name="Bandaranaike D."/>
            <person name="Bellair M."/>
            <person name="Blankenburg K."/>
            <person name="Chao H."/>
            <person name="Dahdouli M."/>
            <person name="Dinh H."/>
            <person name="Doddapaneni H."/>
            <person name="English A."/>
            <person name="Firestine M."/>
            <person name="Gnanaolivu R."/>
            <person name="Gross S."/>
            <person name="Hernandez B."/>
            <person name="Javaid M."/>
            <person name="Jayaseelan J."/>
            <person name="Jones J."/>
            <person name="Khan Z."/>
            <person name="Kovar C."/>
            <person name="Kurapati P."/>
            <person name="Le B."/>
            <person name="Lee S."/>
            <person name="Li M."/>
            <person name="Mathew T."/>
            <person name="Narasimhan A."/>
            <person name="Ngo D."/>
            <person name="Nguyen L."/>
            <person name="Okwuonu G."/>
            <person name="Ongeri F."/>
            <person name="Osuji N."/>
            <person name="Pu L.-L."/>
            <person name="Puazo M."/>
            <person name="Quiroz J."/>
            <person name="Raj R."/>
            <person name="Rajbhandari K."/>
            <person name="Reid J.G."/>
            <person name="Santibanez J."/>
            <person name="Sexton D."/>
            <person name="Skinner E."/>
            <person name="Vee V."/>
            <person name="Weissenberger G."/>
            <person name="Wu Y."/>
            <person name="Xin Y."/>
            <person name="Han Y."/>
            <person name="Campbell C."/>
            <person name="Brown A."/>
            <person name="Sullivan B."/>
            <person name="Shelton J."/>
            <person name="Brown S."/>
            <person name="Dudchenko O."/>
            <person name="Machol I."/>
            <person name="Durand N."/>
            <person name="Shamim M."/>
            <person name="Lieberman A."/>
            <person name="Muzny D.M."/>
            <person name="Richards S."/>
            <person name="Yoder A."/>
            <person name="Worley K.C."/>
            <person name="Rogers J."/>
            <person name="Gibbs R.A."/>
        </authorList>
    </citation>
    <scope>NUCLEOTIDE SEQUENCE [LARGE SCALE GENOMIC DNA]</scope>
</reference>
<comment type="subcellular location">
    <subcellularLocation>
        <location evidence="1">Cell membrane</location>
    </subcellularLocation>
</comment>
<dbReference type="InterPro" id="IPR045860">
    <property type="entry name" value="Snake_toxin-like_sf"/>
</dbReference>
<dbReference type="GO" id="GO:0044853">
    <property type="term" value="C:plasma membrane raft"/>
    <property type="evidence" value="ECO:0007669"/>
    <property type="project" value="TreeGrafter"/>
</dbReference>
<dbReference type="SUPFAM" id="SSF57302">
    <property type="entry name" value="Snake toxin-like"/>
    <property type="match status" value="1"/>
</dbReference>
<evidence type="ECO:0000256" key="3">
    <source>
        <dbReference type="ARBA" id="ARBA00022729"/>
    </source>
</evidence>
<dbReference type="InterPro" id="IPR016054">
    <property type="entry name" value="LY6_UPA_recep-like"/>
</dbReference>
<name>A0A8C5V3M9_MICMU</name>
<accession>A0A8C5V3M9</accession>
<keyword evidence="4" id="KW-0472">Membrane</keyword>
<dbReference type="CDD" id="cd23622">
    <property type="entry name" value="TFP_LU_ECD_TEX101_rpt1"/>
    <property type="match status" value="1"/>
</dbReference>
<feature type="domain" description="UPAR/Ly6" evidence="7">
    <location>
        <begin position="52"/>
        <end position="120"/>
    </location>
</feature>
<dbReference type="PANTHER" id="PTHR16529:SF3">
    <property type="entry name" value="TESTIS-EXPRESSED PROTEIN 101"/>
    <property type="match status" value="1"/>
</dbReference>
<keyword evidence="5" id="KW-0325">Glycoprotein</keyword>
<evidence type="ECO:0000256" key="1">
    <source>
        <dbReference type="ARBA" id="ARBA00004236"/>
    </source>
</evidence>
<dbReference type="EMBL" id="ABDC03026715">
    <property type="status" value="NOT_ANNOTATED_CDS"/>
    <property type="molecule type" value="Genomic_DNA"/>
</dbReference>
<evidence type="ECO:0000256" key="6">
    <source>
        <dbReference type="SAM" id="SignalP"/>
    </source>
</evidence>
<dbReference type="AlphaFoldDB" id="A0A8C5V3M9"/>
<dbReference type="GO" id="GO:0007339">
    <property type="term" value="P:binding of sperm to zona pellucida"/>
    <property type="evidence" value="ECO:0007669"/>
    <property type="project" value="TreeGrafter"/>
</dbReference>
<evidence type="ECO:0000313" key="9">
    <source>
        <dbReference type="Proteomes" id="UP000694394"/>
    </source>
</evidence>
<feature type="chain" id="PRO_5034812752" evidence="6">
    <location>
        <begin position="28"/>
        <end position="256"/>
    </location>
</feature>
<sequence>LREAMGTDHSQRLLFLFLLGASSLASANQLYCYKDGSVTIAEEAADAFNWTTEKVETCDNGRVCQETTLMIKAGNKTAVLASRGCVPGELELVTFIQHTTSPGLVALSYTNYCDDYLCNDKDSLYQFWNEGRPSGTLEVEEITTLHCPTCVSLGNCSSAPSLPCPIGTTQCYEGKLEITGGGIESSLEVKGCTAMRGCRLMAGVLVVGPMSVKEICPKKLLTEPRKAQNGATYLPMSVWSLQLLLPLLLQSFVHFF</sequence>
<feature type="signal peptide" evidence="6">
    <location>
        <begin position="1"/>
        <end position="27"/>
    </location>
</feature>
<dbReference type="Ensembl" id="ENSMICT00000016050.3">
    <property type="protein sequence ID" value="ENSMICP00000014632.3"/>
    <property type="gene ID" value="ENSMICG00000016051.3"/>
</dbReference>
<gene>
    <name evidence="8" type="primary">TEX101</name>
</gene>
<dbReference type="GO" id="GO:1901317">
    <property type="term" value="P:regulation of flagellated sperm motility"/>
    <property type="evidence" value="ECO:0007669"/>
    <property type="project" value="TreeGrafter"/>
</dbReference>
<protein>
    <submittedName>
        <fullName evidence="8">Testis expressed 101</fullName>
    </submittedName>
</protein>
<dbReference type="InterPro" id="IPR051899">
    <property type="entry name" value="Fert-Immune_med_protein"/>
</dbReference>
<reference evidence="8" key="2">
    <citation type="submission" date="2025-08" db="UniProtKB">
        <authorList>
            <consortium name="Ensembl"/>
        </authorList>
    </citation>
    <scope>IDENTIFICATION</scope>
</reference>